<dbReference type="OrthoDB" id="341482at2759"/>
<dbReference type="SUPFAM" id="SSF50978">
    <property type="entry name" value="WD40 repeat-like"/>
    <property type="match status" value="1"/>
</dbReference>
<accession>A0A8K0DSH1</accession>
<dbReference type="InterPro" id="IPR019321">
    <property type="entry name" value="Nucleoporin_Nup88"/>
</dbReference>
<evidence type="ECO:0000256" key="6">
    <source>
        <dbReference type="ARBA" id="ARBA00023132"/>
    </source>
</evidence>
<dbReference type="PANTHER" id="PTHR13257">
    <property type="entry name" value="NUCLEOPORIN NUP84-RELATED"/>
    <property type="match status" value="1"/>
</dbReference>
<sequence>MKYNFDLHVTKMEQGRSSTPKDEVEWIPLGDHPIFTSAAGAGPESSPAPVTRNLLAWDGASRLYFWDSENLCLHRISIRLGEPEPTSVLAAVPSMVLQADLQLDFVVHKISINRNGSALFLAGTDGLSVMYLYGRASSKQNTIICRTISVGSKIYFNSSNFIRVLQVLWHPYSDNHLGILSSDSVFRLFDLSSDIIQPEQEYYLQPVEPGRCKNATSICPVDFSFGGDHLWDRFSVFVLFSDGSVYILCPVVPFGSIYKWESVMEIHSDAHTFGLKSANPIAVSNSSLAISWLEATFPELVQQALEGADLPSIRARPYALFDASLSLQGPLKKVYHGENEDVAVCGAECGGCAVSFLYNIVSKDSILVTAWNGGQLQIDALADEIQPVWNVGSPPRLCVDSCDHILGLAMICESTCSNYSIVKLDQPLDNTVWLGHPPPLLRLAIVDLALPIKSESGSIITMFVDTLMPERMYALHDGGIDSIVLHFLPFTSQISGKNDTMKTPSVHPVLSTCQGEVSSPSPLCGFVSLSDSFGYSWIVGVTISRECLVLEMKTWDMLLPIHVDKDSKPTDLDELKEREMPDIISKELLSGPKVVLAPHTSPNLRSVSADSIEGRSTLHQYFKLFHENYVEYAHKVYFEIKHHGPHLKRIIDDQHARLGVAQQKLSRVEEKQSKLEVRIDHAIQQHGILKERLQRLRNLPGAHKKPLSRAEREFKSELDQFRGVELDALRSSITALNARLRRHTQSPKGNASKQRVLITGKNNYVQQDSQVFQLKSSLEKLSLVNSENSKKVKLVESALKDSSV</sequence>
<evidence type="ECO:0000256" key="5">
    <source>
        <dbReference type="ARBA" id="ARBA00023010"/>
    </source>
</evidence>
<dbReference type="GO" id="GO:0017056">
    <property type="term" value="F:structural constituent of nuclear pore"/>
    <property type="evidence" value="ECO:0007669"/>
    <property type="project" value="InterPro"/>
</dbReference>
<dbReference type="Proteomes" id="UP000796880">
    <property type="component" value="Unassembled WGS sequence"/>
</dbReference>
<dbReference type="InterPro" id="IPR036322">
    <property type="entry name" value="WD40_repeat_dom_sf"/>
</dbReference>
<reference evidence="9" key="1">
    <citation type="submission" date="2020-03" db="EMBL/GenBank/DDBJ databases">
        <title>A high-quality chromosome-level genome assembly of a woody plant with both climbing and erect habits, Rhamnella rubrinervis.</title>
        <authorList>
            <person name="Lu Z."/>
            <person name="Yang Y."/>
            <person name="Zhu X."/>
            <person name="Sun Y."/>
        </authorList>
    </citation>
    <scope>NUCLEOTIDE SEQUENCE</scope>
    <source>
        <strain evidence="9">BYM</strain>
        <tissue evidence="9">Leaf</tissue>
    </source>
</reference>
<keyword evidence="7" id="KW-0539">Nucleus</keyword>
<evidence type="ECO:0008006" key="11">
    <source>
        <dbReference type="Google" id="ProtNLM"/>
    </source>
</evidence>
<gene>
    <name evidence="9" type="ORF">FNV43_RR24556</name>
</gene>
<dbReference type="PANTHER" id="PTHR13257:SF0">
    <property type="entry name" value="NUCLEAR PORE COMPLEX PROTEIN NUP88"/>
    <property type="match status" value="1"/>
</dbReference>
<evidence type="ECO:0000256" key="2">
    <source>
        <dbReference type="ARBA" id="ARBA00022448"/>
    </source>
</evidence>
<dbReference type="GO" id="GO:0005643">
    <property type="term" value="C:nuclear pore"/>
    <property type="evidence" value="ECO:0007669"/>
    <property type="project" value="UniProtKB-SubCell"/>
</dbReference>
<dbReference type="GO" id="GO:0000056">
    <property type="term" value="P:ribosomal small subunit export from nucleus"/>
    <property type="evidence" value="ECO:0007669"/>
    <property type="project" value="InterPro"/>
</dbReference>
<name>A0A8K0DSH1_9ROSA</name>
<comment type="subcellular location">
    <subcellularLocation>
        <location evidence="1">Nucleus</location>
        <location evidence="1">Nuclear pore complex</location>
    </subcellularLocation>
</comment>
<keyword evidence="10" id="KW-1185">Reference proteome</keyword>
<keyword evidence="2" id="KW-0813">Transport</keyword>
<evidence type="ECO:0000256" key="7">
    <source>
        <dbReference type="ARBA" id="ARBA00023242"/>
    </source>
</evidence>
<evidence type="ECO:0000313" key="10">
    <source>
        <dbReference type="Proteomes" id="UP000796880"/>
    </source>
</evidence>
<feature type="coiled-coil region" evidence="8">
    <location>
        <begin position="658"/>
        <end position="699"/>
    </location>
</feature>
<organism evidence="9 10">
    <name type="scientific">Rhamnella rubrinervis</name>
    <dbReference type="NCBI Taxonomy" id="2594499"/>
    <lineage>
        <taxon>Eukaryota</taxon>
        <taxon>Viridiplantae</taxon>
        <taxon>Streptophyta</taxon>
        <taxon>Embryophyta</taxon>
        <taxon>Tracheophyta</taxon>
        <taxon>Spermatophyta</taxon>
        <taxon>Magnoliopsida</taxon>
        <taxon>eudicotyledons</taxon>
        <taxon>Gunneridae</taxon>
        <taxon>Pentapetalae</taxon>
        <taxon>rosids</taxon>
        <taxon>fabids</taxon>
        <taxon>Rosales</taxon>
        <taxon>Rhamnaceae</taxon>
        <taxon>rhamnoid group</taxon>
        <taxon>Rhamneae</taxon>
        <taxon>Rhamnella</taxon>
    </lineage>
</organism>
<protein>
    <recommendedName>
        <fullName evidence="11">Nuclear pore complex protein NUP88</fullName>
    </recommendedName>
</protein>
<keyword evidence="5" id="KW-0811">Translocation</keyword>
<evidence type="ECO:0000313" key="9">
    <source>
        <dbReference type="EMBL" id="KAF3433454.1"/>
    </source>
</evidence>
<keyword evidence="3" id="KW-0509">mRNA transport</keyword>
<keyword evidence="6" id="KW-0906">Nuclear pore complex</keyword>
<dbReference type="GO" id="GO:0000055">
    <property type="term" value="P:ribosomal large subunit export from nucleus"/>
    <property type="evidence" value="ECO:0007669"/>
    <property type="project" value="InterPro"/>
</dbReference>
<dbReference type="InterPro" id="IPR037700">
    <property type="entry name" value="NUP88/NUP82"/>
</dbReference>
<comment type="caution">
    <text evidence="9">The sequence shown here is derived from an EMBL/GenBank/DDBJ whole genome shotgun (WGS) entry which is preliminary data.</text>
</comment>
<dbReference type="GO" id="GO:0006406">
    <property type="term" value="P:mRNA export from nucleus"/>
    <property type="evidence" value="ECO:0007669"/>
    <property type="project" value="TreeGrafter"/>
</dbReference>
<evidence type="ECO:0000256" key="1">
    <source>
        <dbReference type="ARBA" id="ARBA00004567"/>
    </source>
</evidence>
<dbReference type="EMBL" id="VOIH02000011">
    <property type="protein sequence ID" value="KAF3433454.1"/>
    <property type="molecule type" value="Genomic_DNA"/>
</dbReference>
<evidence type="ECO:0000256" key="3">
    <source>
        <dbReference type="ARBA" id="ARBA00022816"/>
    </source>
</evidence>
<keyword evidence="8" id="KW-0175">Coiled coil</keyword>
<evidence type="ECO:0000256" key="4">
    <source>
        <dbReference type="ARBA" id="ARBA00022927"/>
    </source>
</evidence>
<dbReference type="GO" id="GO:0006606">
    <property type="term" value="P:protein import into nucleus"/>
    <property type="evidence" value="ECO:0007669"/>
    <property type="project" value="TreeGrafter"/>
</dbReference>
<dbReference type="AlphaFoldDB" id="A0A8K0DSH1"/>
<evidence type="ECO:0000256" key="8">
    <source>
        <dbReference type="SAM" id="Coils"/>
    </source>
</evidence>
<dbReference type="Pfam" id="PF10168">
    <property type="entry name" value="Nup88"/>
    <property type="match status" value="2"/>
</dbReference>
<proteinExistence type="predicted"/>
<keyword evidence="4" id="KW-0653">Protein transport</keyword>